<gene>
    <name evidence="1" type="primary">Dmel\CG46335</name>
    <name evidence="1" type="synonym">CR43476</name>
    <name evidence="1 2" type="ORF">CG46335</name>
    <name evidence="1" type="ORF">Dmel_CG46335</name>
</gene>
<dbReference type="Bgee" id="FBgn0285938">
    <property type="expression patterns" value="Expressed in antennal olfactory receptor neuron of basiconic sensillum in antenna and 4 other cell types or tissues"/>
</dbReference>
<dbReference type="AlphaFoldDB" id="A0A2U8U1T7"/>
<reference evidence="1 3" key="6">
    <citation type="journal article" date="2005" name="PLoS Comput. Biol.">
        <title>Combined evidence annotation of transposable elements in genome sequences.</title>
        <authorList>
            <person name="Quesneville H."/>
            <person name="Bergman C.M."/>
            <person name="Andrieu O."/>
            <person name="Autard D."/>
            <person name="Nouaud D."/>
            <person name="Ashburner M."/>
            <person name="Anxolabehere D."/>
        </authorList>
    </citation>
    <scope>NUCLEOTIDE SEQUENCE [LARGE SCALE GENOMIC DNA]</scope>
    <source>
        <strain evidence="3">Berkeley</strain>
    </source>
</reference>
<reference evidence="1 3" key="7">
    <citation type="journal article" date="2007" name="Science">
        <title>The Release 5.1 annotation of Drosophila melanogaster heterochromatin.</title>
        <authorList>
            <person name="Smith C.D."/>
            <person name="Shu S."/>
            <person name="Mungall C.J."/>
            <person name="Karpen G.H."/>
        </authorList>
    </citation>
    <scope>NUCLEOTIDE SEQUENCE [LARGE SCALE GENOMIC DNA]</scope>
    <source>
        <strain evidence="3">Berkeley</strain>
    </source>
</reference>
<accession>A0A2U8U1T7</accession>
<reference evidence="1 3" key="4">
    <citation type="journal article" date="2002" name="Genome Biol.">
        <title>The transposable elements of the Drosophila melanogaster euchromatin: a genomics perspective.</title>
        <authorList>
            <person name="Kaminker J.S."/>
            <person name="Bergman C.M."/>
            <person name="Kronmiller B."/>
            <person name="Carlson J."/>
            <person name="Svirskas R."/>
            <person name="Patel S."/>
            <person name="Frise E."/>
            <person name="Wheeler D.A."/>
            <person name="Lewis S.E."/>
            <person name="Rubin G.M."/>
            <person name="Ashburner M."/>
            <person name="Celniker S.E."/>
        </authorList>
    </citation>
    <scope>NUCLEOTIDE SEQUENCE [LARGE SCALE GENOMIC DNA]</scope>
    <source>
        <strain evidence="3">Berkeley</strain>
    </source>
</reference>
<dbReference type="AGR" id="FB:FBgn0285938"/>
<reference evidence="1 3" key="1">
    <citation type="journal article" date="2000" name="Science">
        <title>The genome sequence of Drosophila melanogaster.</title>
        <authorList>
            <person name="Adams M.D."/>
            <person name="Celniker S.E."/>
            <person name="Holt R.A."/>
            <person name="Evans C.A."/>
            <person name="Gocayne J.D."/>
            <person name="Amanatides P.G."/>
            <person name="Scherer S.E."/>
            <person name="Li P.W."/>
            <person name="Hoskins R.A."/>
            <person name="Galle R.F."/>
            <person name="George R.A."/>
            <person name="Lewis S.E."/>
            <person name="Richards S."/>
            <person name="Ashburner M."/>
            <person name="Henderson S.N."/>
            <person name="Sutton G.G."/>
            <person name="Wortman J.R."/>
            <person name="Yandell M.D."/>
            <person name="Zhang Q."/>
            <person name="Chen L.X."/>
            <person name="Brandon R.C."/>
            <person name="Rogers Y.H."/>
            <person name="Blazej R.G."/>
            <person name="Champe M."/>
            <person name="Pfeiffer B.D."/>
            <person name="Wan K.H."/>
            <person name="Doyle C."/>
            <person name="Baxter E.G."/>
            <person name="Helt G."/>
            <person name="Nelson C.R."/>
            <person name="Gabor G.L."/>
            <person name="Abril J.F."/>
            <person name="Agbayani A."/>
            <person name="An H.J."/>
            <person name="Andrews-Pfannkoch C."/>
            <person name="Baldwin D."/>
            <person name="Ballew R.M."/>
            <person name="Basu A."/>
            <person name="Baxendale J."/>
            <person name="Bayraktaroglu L."/>
            <person name="Beasley E.M."/>
            <person name="Beeson K.Y."/>
            <person name="Benos P.V."/>
            <person name="Berman B.P."/>
            <person name="Bhandari D."/>
            <person name="Bolshakov S."/>
            <person name="Borkova D."/>
            <person name="Botchan M.R."/>
            <person name="Bouck J."/>
            <person name="Brokstein P."/>
            <person name="Brottier P."/>
            <person name="Burtis K.C."/>
            <person name="Busam D.A."/>
            <person name="Butler H."/>
            <person name="Cadieu E."/>
            <person name="Center A."/>
            <person name="Chandra I."/>
            <person name="Cherry J.M."/>
            <person name="Cawley S."/>
            <person name="Dahlke C."/>
            <person name="Davenport L.B."/>
            <person name="Davies P."/>
            <person name="de Pablos B."/>
            <person name="Delcher A."/>
            <person name="Deng Z."/>
            <person name="Mays A.D."/>
            <person name="Dew I."/>
            <person name="Dietz S.M."/>
            <person name="Dodson K."/>
            <person name="Doup L.E."/>
            <person name="Downes M."/>
            <person name="Dugan-Rocha S."/>
            <person name="Dunkov B.C."/>
            <person name="Dunn P."/>
            <person name="Durbin K.J."/>
            <person name="Evangelista C.C."/>
            <person name="Ferraz C."/>
            <person name="Ferriera S."/>
            <person name="Fleischmann W."/>
            <person name="Fosler C."/>
            <person name="Gabrielian A.E."/>
            <person name="Garg N.S."/>
            <person name="Gelbart W.M."/>
            <person name="Glasser K."/>
            <person name="Glodek A."/>
            <person name="Gong F."/>
            <person name="Gorrell J.H."/>
            <person name="Gu Z."/>
            <person name="Guan P."/>
            <person name="Harris M."/>
            <person name="Harris N.L."/>
            <person name="Harvey D."/>
            <person name="Heiman T.J."/>
            <person name="Hernandez J.R."/>
            <person name="Houck J."/>
            <person name="Hostin D."/>
            <person name="Houston K.A."/>
            <person name="Howland T.J."/>
            <person name="Wei M.H."/>
            <person name="Ibegwam C."/>
            <person name="Jalali M."/>
            <person name="Kalush F."/>
            <person name="Karpen G.H."/>
            <person name="Ke Z."/>
            <person name="Kennison J.A."/>
            <person name="Ketchum K.A."/>
            <person name="Kimmel B.E."/>
            <person name="Kodira C.D."/>
            <person name="Kraft C."/>
            <person name="Kravitz S."/>
            <person name="Kulp D."/>
            <person name="Lai Z."/>
            <person name="Lasko P."/>
            <person name="Lei Y."/>
            <person name="Levitsky A.A."/>
            <person name="Li J."/>
            <person name="Li Z."/>
            <person name="Liang Y."/>
            <person name="Lin X."/>
            <person name="Liu X."/>
            <person name="Mattei B."/>
            <person name="McIntosh T.C."/>
            <person name="McLeod M.P."/>
            <person name="McPherson D."/>
            <person name="Merkulov G."/>
            <person name="Milshina N.V."/>
            <person name="Mobarry C."/>
            <person name="Morris J."/>
            <person name="Moshrefi A."/>
            <person name="Mount S.M."/>
            <person name="Moy M."/>
            <person name="Murphy B."/>
            <person name="Murphy L."/>
            <person name="Muzny D.M."/>
            <person name="Nelson D.L."/>
            <person name="Nelson D.R."/>
            <person name="Nelson K.A."/>
            <person name="Nixon K."/>
            <person name="Nusskern D.R."/>
            <person name="Pacleb J.M."/>
            <person name="Palazzolo M."/>
            <person name="Pittman G.S."/>
            <person name="Pan S."/>
            <person name="Pollard J."/>
            <person name="Puri V."/>
            <person name="Reese M.G."/>
            <person name="Reinert K."/>
            <person name="Remington K."/>
            <person name="Saunders R.D."/>
            <person name="Scheeler F."/>
            <person name="Shen H."/>
            <person name="Shue B.C."/>
            <person name="Siden-Kiamos I."/>
            <person name="Simpson M."/>
            <person name="Skupski M.P."/>
            <person name="Smith T."/>
            <person name="Spier E."/>
            <person name="Spradling A.C."/>
            <person name="Stapleton M."/>
            <person name="Strong R."/>
            <person name="Sun E."/>
            <person name="Svirskas R."/>
            <person name="Tector C."/>
            <person name="Turner R."/>
            <person name="Venter E."/>
            <person name="Wang A.H."/>
            <person name="Wang X."/>
            <person name="Wang Z.Y."/>
            <person name="Wassarman D.A."/>
            <person name="Weinstock G.M."/>
            <person name="Weissenbach J."/>
            <person name="Williams S.M."/>
            <person name="WoodageT"/>
            <person name="Worley K.C."/>
            <person name="Wu D."/>
            <person name="Yang S."/>
            <person name="Yao Q.A."/>
            <person name="Ye J."/>
            <person name="Yeh R.F."/>
            <person name="Zaveri J.S."/>
            <person name="Zhan M."/>
            <person name="Zhang G."/>
            <person name="Zhao Q."/>
            <person name="Zheng L."/>
            <person name="Zheng X.H."/>
            <person name="Zhong F.N."/>
            <person name="Zhong W."/>
            <person name="Zhou X."/>
            <person name="Zhu S."/>
            <person name="Zhu X."/>
            <person name="Smith H.O."/>
            <person name="Gibbs R.A."/>
            <person name="Myers E.W."/>
            <person name="Rubin G.M."/>
            <person name="Venter J.C."/>
        </authorList>
    </citation>
    <scope>NUCLEOTIDE SEQUENCE [LARGE SCALE GENOMIC DNA]</scope>
    <source>
        <strain evidence="3">Berkeley</strain>
    </source>
</reference>
<dbReference type="VEuPathDB" id="VectorBase:FBgn0285938"/>
<reference evidence="1 3" key="11">
    <citation type="journal article" date="2015" name="Genome Res.">
        <title>The Release 6 reference sequence of the Drosophila melanogaster genome.</title>
        <authorList>
            <person name="Hoskins R.A."/>
            <person name="Carlson J.W."/>
            <person name="Wan K.H."/>
            <person name="Park S."/>
            <person name="Mendez I."/>
            <person name="Galle S.E."/>
            <person name="Booth B.W."/>
            <person name="Pfeiffer B.D."/>
            <person name="George R.A."/>
            <person name="Svirskas R."/>
            <person name="Krzywinski M."/>
            <person name="Schein J."/>
            <person name="Accardo M.C."/>
            <person name="Damia E."/>
            <person name="Messina G."/>
            <person name="Mendez-Lago M."/>
            <person name="de Pablos B."/>
            <person name="Demakova O.V."/>
            <person name="Andreyeva E.N."/>
            <person name="Boldyreva L.V."/>
            <person name="Marra M."/>
            <person name="Carvalho A.B."/>
            <person name="Dimitri P."/>
            <person name="Villasante A."/>
            <person name="Zhimulev I.F."/>
            <person name="Rubin G.M."/>
            <person name="Karpen G.H."/>
            <person name="Celniker S.E."/>
        </authorList>
    </citation>
    <scope>NUCLEOTIDE SEQUENCE [LARGE SCALE GENOMIC DNA]</scope>
    <source>
        <strain evidence="3">Berkeley</strain>
    </source>
</reference>
<reference evidence="1 3" key="3">
    <citation type="journal article" date="2002" name="Genome Biol.">
        <title>Annotation of the Drosophila melanogaster euchromatic genome: a systematic review.</title>
        <authorList>
            <person name="Misra S."/>
            <person name="Crosby M.A."/>
            <person name="Mungall C.J."/>
            <person name="Matthews B.B."/>
            <person name="Campbell K.S."/>
            <person name="Hradecky P."/>
            <person name="Huang Y."/>
            <person name="Kaminker J.S."/>
            <person name="Millburn G.H."/>
            <person name="Prochnik S.E."/>
            <person name="Smith C.D."/>
            <person name="Tupy J.L."/>
            <person name="Whitfied E.J."/>
            <person name="Bayraktaroglu L."/>
            <person name="Berman B.P."/>
            <person name="Bettencourt B.R."/>
            <person name="Celniker S.E."/>
            <person name="de Grey A.D."/>
            <person name="Drysdale R.A."/>
            <person name="Harris N.L."/>
            <person name="Richter J."/>
            <person name="Russo S."/>
            <person name="Schroeder A.J."/>
            <person name="Shu S.Q."/>
            <person name="Stapleton M."/>
            <person name="Yamada C."/>
            <person name="Ashburner M."/>
            <person name="Gelbart W.M."/>
            <person name="Rubin G.M."/>
            <person name="Lewis S.E."/>
        </authorList>
    </citation>
    <scope>GENOME REANNOTATION</scope>
    <source>
        <strain evidence="3">Berkeley</strain>
    </source>
</reference>
<reference evidence="1 3" key="10">
    <citation type="journal article" date="2015" name="G3 (Bethesda)">
        <title>Gene Model Annotations for Drosophila melanogaster: The Rule-Benders.</title>
        <authorList>
            <consortium name="FlyBase Consortium"/>
            <person name="Crosby M.A."/>
            <person name="Gramates L.S."/>
            <person name="Dos Santos G."/>
            <person name="Matthews B.B."/>
            <person name="St Pierre S.E."/>
            <person name="Zhou P."/>
            <person name="Schroeder A.J."/>
            <person name="Falls K."/>
            <person name="Emmert D.B."/>
            <person name="Russo S.M."/>
            <person name="Gelbart W.M."/>
            <person name="null"/>
        </authorList>
    </citation>
    <scope>NUCLEOTIDE SEQUENCE [LARGE SCALE GENOMIC DNA]</scope>
    <source>
        <strain evidence="3">Berkeley</strain>
    </source>
</reference>
<name>A0A2U8U1T7_DROME</name>
<evidence type="ECO:0000313" key="1">
    <source>
        <dbReference type="EMBL" id="AWM95314.1"/>
    </source>
</evidence>
<dbReference type="FlyBase" id="FBgn0285938">
    <property type="gene designation" value="CG46335"/>
</dbReference>
<evidence type="ECO:0000313" key="3">
    <source>
        <dbReference type="Proteomes" id="UP000000803"/>
    </source>
</evidence>
<proteinExistence type="predicted"/>
<keyword evidence="3" id="KW-1185">Reference proteome</keyword>
<protein>
    <submittedName>
        <fullName evidence="1">Uncharacterized protein</fullName>
    </submittedName>
</protein>
<reference evidence="1 3" key="5">
    <citation type="journal article" date="2002" name="Genome Biol.">
        <title>Heterochromatic sequences in a Drosophila whole-genome shotgun assembly.</title>
        <authorList>
            <person name="Hoskins R.A."/>
            <person name="Smith C.D."/>
            <person name="Carlson J.W."/>
            <person name="Carvalho A.B."/>
            <person name="Halpern A."/>
            <person name="Kaminker J.S."/>
            <person name="Kennedy C."/>
            <person name="Mungall C.J."/>
            <person name="Sullivan B.A."/>
            <person name="Sutton G.G."/>
            <person name="Yasuhara J.C."/>
            <person name="Wakimoto B.T."/>
            <person name="Myers E.W."/>
            <person name="Celniker S.E."/>
            <person name="Rubin G.M."/>
            <person name="Karpen G.H."/>
        </authorList>
    </citation>
    <scope>NUCLEOTIDE SEQUENCE [LARGE SCALE GENOMIC DNA]</scope>
    <source>
        <strain evidence="3">Berkeley</strain>
    </source>
</reference>
<dbReference type="EMBL" id="AE014297">
    <property type="protein sequence ID" value="AWM95314.1"/>
    <property type="molecule type" value="Genomic_DNA"/>
</dbReference>
<evidence type="ECO:0000313" key="2">
    <source>
        <dbReference type="FlyBase" id="FBgn0285938"/>
    </source>
</evidence>
<organism evidence="1 3">
    <name type="scientific">Drosophila melanogaster</name>
    <name type="common">Fruit fly</name>
    <dbReference type="NCBI Taxonomy" id="7227"/>
    <lineage>
        <taxon>Eukaryota</taxon>
        <taxon>Metazoa</taxon>
        <taxon>Ecdysozoa</taxon>
        <taxon>Arthropoda</taxon>
        <taxon>Hexapoda</taxon>
        <taxon>Insecta</taxon>
        <taxon>Pterygota</taxon>
        <taxon>Neoptera</taxon>
        <taxon>Endopterygota</taxon>
        <taxon>Diptera</taxon>
        <taxon>Brachycera</taxon>
        <taxon>Muscomorpha</taxon>
        <taxon>Ephydroidea</taxon>
        <taxon>Drosophilidae</taxon>
        <taxon>Drosophila</taxon>
        <taxon>Sophophora</taxon>
    </lineage>
</organism>
<reference evidence="1 3" key="2">
    <citation type="journal article" date="2002" name="Genome Biol.">
        <title>Finishing a whole-genome shotgun: release 3 of the Drosophila melanogaster euchromatic genome sequence.</title>
        <authorList>
            <person name="Celniker S.E."/>
            <person name="Wheeler D.A."/>
            <person name="Kronmiller B."/>
            <person name="Carlson J.W."/>
            <person name="Halpern A."/>
            <person name="Patel S."/>
            <person name="Adams M."/>
            <person name="Champe M."/>
            <person name="Dugan S.P."/>
            <person name="Frise E."/>
            <person name="Hodgson A."/>
            <person name="George R.A."/>
            <person name="Hoskins R.A."/>
            <person name="Laverty T."/>
            <person name="Muzny D.M."/>
            <person name="Nelson C.R."/>
            <person name="Pacleb J.M."/>
            <person name="Park S."/>
            <person name="Pfeiffer B.D."/>
            <person name="Richards S."/>
            <person name="Sodergren E.J."/>
            <person name="Svirskas R."/>
            <person name="Tabor P.E."/>
            <person name="Wan K."/>
            <person name="Stapleton M."/>
            <person name="Sutton G.G."/>
            <person name="Venter C."/>
            <person name="Weinstock G."/>
            <person name="Scherer S.E."/>
            <person name="Myers E.W."/>
            <person name="Gibbs R.A."/>
            <person name="Rubin G.M."/>
        </authorList>
    </citation>
    <scope>NUCLEOTIDE SEQUENCE [LARGE SCALE GENOMIC DNA]</scope>
    <source>
        <strain evidence="3">Berkeley</strain>
    </source>
</reference>
<sequence length="23" mass="2640">MNFPKQTTTADRINILKSVNKYG</sequence>
<dbReference type="InParanoid" id="A0A2U8U1T7"/>
<reference evidence="1 3" key="8">
    <citation type="journal article" date="2007" name="Science">
        <title>Sequence finishing and mapping of Drosophila melanogaster heterochromatin.</title>
        <authorList>
            <person name="Hoskins R.A."/>
            <person name="Carlson J.W."/>
            <person name="Kennedy C."/>
            <person name="Acevedo D."/>
            <person name="Evans-Holm M."/>
            <person name="Frise E."/>
            <person name="Wan K.H."/>
            <person name="Park S."/>
            <person name="Mendez-Lago M."/>
            <person name="Rossi F."/>
            <person name="Villasante A."/>
            <person name="Dimitri P."/>
            <person name="Karpen G.H."/>
            <person name="Celniker S.E."/>
        </authorList>
    </citation>
    <scope>NUCLEOTIDE SEQUENCE [LARGE SCALE GENOMIC DNA]</scope>
    <source>
        <strain evidence="3">Berkeley</strain>
    </source>
</reference>
<reference evidence="1 3" key="9">
    <citation type="journal article" date="2015" name="G3 (Bethesda)">
        <title>Gene Model Annotations for Drosophila melanogaster: Impact of High-Throughput Data.</title>
        <authorList>
            <consortium name="FlyBase Consortium"/>
            <person name="Matthews B.B."/>
            <person name="Dos Santos G."/>
            <person name="Crosby M.A."/>
            <person name="Emmert D.B."/>
            <person name="St Pierre S.E."/>
            <person name="Gramates L.S."/>
            <person name="Zhou P."/>
            <person name="Schroeder A.J."/>
            <person name="Falls K."/>
            <person name="Strelets V."/>
            <person name="Russo S.M."/>
            <person name="Gelbart W.M."/>
            <person name="null"/>
        </authorList>
    </citation>
    <scope>NUCLEOTIDE SEQUENCE [LARGE SCALE GENOMIC DNA]</scope>
    <source>
        <strain evidence="3">Berkeley</strain>
    </source>
</reference>
<dbReference type="Proteomes" id="UP000000803">
    <property type="component" value="Chromosome 3R"/>
</dbReference>